<dbReference type="GO" id="GO:0005829">
    <property type="term" value="C:cytosol"/>
    <property type="evidence" value="ECO:0007669"/>
    <property type="project" value="TreeGrafter"/>
</dbReference>
<protein>
    <recommendedName>
        <fullName evidence="8">Tryptophan synthase alpha chain</fullName>
        <ecNumber evidence="8">4.2.1.20</ecNumber>
    </recommendedName>
</protein>
<dbReference type="PANTHER" id="PTHR43406">
    <property type="entry name" value="TRYPTOPHAN SYNTHASE, ALPHA CHAIN"/>
    <property type="match status" value="1"/>
</dbReference>
<dbReference type="EC" id="4.2.1.20" evidence="8"/>
<keyword evidence="11" id="KW-1185">Reference proteome</keyword>
<dbReference type="InterPro" id="IPR013785">
    <property type="entry name" value="Aldolase_TIM"/>
</dbReference>
<comment type="similarity">
    <text evidence="8 9">Belongs to the TrpA family.</text>
</comment>
<dbReference type="EMBL" id="BOMV01000023">
    <property type="protein sequence ID" value="GIE95047.1"/>
    <property type="molecule type" value="Genomic_DNA"/>
</dbReference>
<evidence type="ECO:0000256" key="9">
    <source>
        <dbReference type="RuleBase" id="RU003662"/>
    </source>
</evidence>
<dbReference type="PROSITE" id="PS00167">
    <property type="entry name" value="TRP_SYNTHASE_ALPHA"/>
    <property type="match status" value="1"/>
</dbReference>
<comment type="subunit">
    <text evidence="2 8">Tetramer of two alpha and two beta chains.</text>
</comment>
<accession>A0A919N0F9</accession>
<evidence type="ECO:0000313" key="10">
    <source>
        <dbReference type="EMBL" id="GIE95047.1"/>
    </source>
</evidence>
<dbReference type="GO" id="GO:0004834">
    <property type="term" value="F:tryptophan synthase activity"/>
    <property type="evidence" value="ECO:0007669"/>
    <property type="project" value="UniProtKB-UniRule"/>
</dbReference>
<keyword evidence="6 8" id="KW-0456">Lyase</keyword>
<gene>
    <name evidence="10" type="primary">trpA_1</name>
    <name evidence="8" type="synonym">trpA</name>
    <name evidence="10" type="ORF">Ari01nite_25120</name>
</gene>
<dbReference type="AlphaFoldDB" id="A0A919N0F9"/>
<comment type="catalytic activity">
    <reaction evidence="7 8">
        <text>(1S,2R)-1-C-(indol-3-yl)glycerol 3-phosphate + L-serine = D-glyceraldehyde 3-phosphate + L-tryptophan + H2O</text>
        <dbReference type="Rhea" id="RHEA:10532"/>
        <dbReference type="ChEBI" id="CHEBI:15377"/>
        <dbReference type="ChEBI" id="CHEBI:33384"/>
        <dbReference type="ChEBI" id="CHEBI:57912"/>
        <dbReference type="ChEBI" id="CHEBI:58866"/>
        <dbReference type="ChEBI" id="CHEBI:59776"/>
        <dbReference type="EC" id="4.2.1.20"/>
    </reaction>
</comment>
<keyword evidence="3 8" id="KW-0028">Amino-acid biosynthesis</keyword>
<evidence type="ECO:0000256" key="1">
    <source>
        <dbReference type="ARBA" id="ARBA00004733"/>
    </source>
</evidence>
<dbReference type="NCBIfam" id="TIGR00262">
    <property type="entry name" value="trpA"/>
    <property type="match status" value="1"/>
</dbReference>
<evidence type="ECO:0000256" key="6">
    <source>
        <dbReference type="ARBA" id="ARBA00023239"/>
    </source>
</evidence>
<evidence type="ECO:0000256" key="4">
    <source>
        <dbReference type="ARBA" id="ARBA00022822"/>
    </source>
</evidence>
<dbReference type="CDD" id="cd04724">
    <property type="entry name" value="Tryptophan_synthase_alpha"/>
    <property type="match status" value="1"/>
</dbReference>
<evidence type="ECO:0000256" key="8">
    <source>
        <dbReference type="HAMAP-Rule" id="MF_00131"/>
    </source>
</evidence>
<evidence type="ECO:0000256" key="2">
    <source>
        <dbReference type="ARBA" id="ARBA00011270"/>
    </source>
</evidence>
<reference evidence="10" key="1">
    <citation type="submission" date="2021-01" db="EMBL/GenBank/DDBJ databases">
        <title>Whole genome shotgun sequence of Actinoplanes rishiriensis NBRC 108556.</title>
        <authorList>
            <person name="Komaki H."/>
            <person name="Tamura T."/>
        </authorList>
    </citation>
    <scope>NUCLEOTIDE SEQUENCE</scope>
    <source>
        <strain evidence="10">NBRC 108556</strain>
    </source>
</reference>
<feature type="active site" description="Proton acceptor" evidence="8">
    <location>
        <position position="32"/>
    </location>
</feature>
<comment type="caution">
    <text evidence="10">The sequence shown here is derived from an EMBL/GenBank/DDBJ whole genome shotgun (WGS) entry which is preliminary data.</text>
</comment>
<organism evidence="10 11">
    <name type="scientific">Paractinoplanes rishiriensis</name>
    <dbReference type="NCBI Taxonomy" id="1050105"/>
    <lineage>
        <taxon>Bacteria</taxon>
        <taxon>Bacillati</taxon>
        <taxon>Actinomycetota</taxon>
        <taxon>Actinomycetes</taxon>
        <taxon>Micromonosporales</taxon>
        <taxon>Micromonosporaceae</taxon>
        <taxon>Paractinoplanes</taxon>
    </lineage>
</organism>
<sequence>MKTLIPYVTGGITADWTDYLLAYQAAGADMIEIGLPFSDPMLDGPTIQQASDRALSRGVSVASLLADISEIKFDVPLIVMTYANLVMRSGPADFCRRLAAAGITGLIVPDLPVDELGAVEEAAAAAGVDLILLAAPVTPDDRLAEIVARTRRFVYAVSLMGTTGERATLAESAVTLADRIKAVSDVPVMIGFGVSGPEQAAEAGRAGDGVVVASALMRRVLDGATPDDLRHEVAALRRELDALEDHADHPAHPEIPGDRR</sequence>
<feature type="active site" description="Proton acceptor" evidence="8">
    <location>
        <position position="43"/>
    </location>
</feature>
<keyword evidence="4 8" id="KW-0822">Tryptophan biosynthesis</keyword>
<dbReference type="Gene3D" id="3.20.20.70">
    <property type="entry name" value="Aldolase class I"/>
    <property type="match status" value="1"/>
</dbReference>
<dbReference type="InterPro" id="IPR018204">
    <property type="entry name" value="Trp_synthase_alpha_AS"/>
</dbReference>
<dbReference type="InterPro" id="IPR002028">
    <property type="entry name" value="Trp_synthase_suA"/>
</dbReference>
<evidence type="ECO:0000256" key="5">
    <source>
        <dbReference type="ARBA" id="ARBA00023141"/>
    </source>
</evidence>
<evidence type="ECO:0000256" key="7">
    <source>
        <dbReference type="ARBA" id="ARBA00049047"/>
    </source>
</evidence>
<proteinExistence type="inferred from homology"/>
<dbReference type="RefSeq" id="WP_203781348.1">
    <property type="nucleotide sequence ID" value="NZ_BOMV01000023.1"/>
</dbReference>
<comment type="function">
    <text evidence="8">The alpha subunit is responsible for the aldol cleavage of indoleglycerol phosphate to indole and glyceraldehyde 3-phosphate.</text>
</comment>
<name>A0A919N0F9_9ACTN</name>
<dbReference type="PANTHER" id="PTHR43406:SF1">
    <property type="entry name" value="TRYPTOPHAN SYNTHASE ALPHA CHAIN, CHLOROPLASTIC"/>
    <property type="match status" value="1"/>
</dbReference>
<dbReference type="HAMAP" id="MF_00131">
    <property type="entry name" value="Trp_synth_alpha"/>
    <property type="match status" value="1"/>
</dbReference>
<evidence type="ECO:0000313" key="11">
    <source>
        <dbReference type="Proteomes" id="UP000636960"/>
    </source>
</evidence>
<dbReference type="Proteomes" id="UP000636960">
    <property type="component" value="Unassembled WGS sequence"/>
</dbReference>
<keyword evidence="5 8" id="KW-0057">Aromatic amino acid biosynthesis</keyword>
<evidence type="ECO:0000256" key="3">
    <source>
        <dbReference type="ARBA" id="ARBA00022605"/>
    </source>
</evidence>
<dbReference type="SUPFAM" id="SSF51366">
    <property type="entry name" value="Ribulose-phoshate binding barrel"/>
    <property type="match status" value="1"/>
</dbReference>
<dbReference type="Pfam" id="PF00290">
    <property type="entry name" value="Trp_syntA"/>
    <property type="match status" value="1"/>
</dbReference>
<dbReference type="InterPro" id="IPR011060">
    <property type="entry name" value="RibuloseP-bd_barrel"/>
</dbReference>
<comment type="pathway">
    <text evidence="1 8">Amino-acid biosynthesis; L-tryptophan biosynthesis; L-tryptophan from chorismate: step 5/5.</text>
</comment>